<gene>
    <name evidence="1" type="ORF">Ami3637_13075</name>
</gene>
<dbReference type="RefSeq" id="WP_162362946.1">
    <property type="nucleotide sequence ID" value="NZ_CP047591.1"/>
</dbReference>
<evidence type="ECO:0000313" key="1">
    <source>
        <dbReference type="EMBL" id="QHI73180.1"/>
    </source>
</evidence>
<dbReference type="Proteomes" id="UP000463883">
    <property type="component" value="Chromosome"/>
</dbReference>
<evidence type="ECO:0000313" key="2">
    <source>
        <dbReference type="Proteomes" id="UP000463883"/>
    </source>
</evidence>
<reference evidence="1 2" key="1">
    <citation type="submission" date="2020-01" db="EMBL/GenBank/DDBJ databases">
        <title>Genomic analysis of Aminipila sp. CBA3637.</title>
        <authorList>
            <person name="Kim Y.B."/>
            <person name="Roh S.W."/>
        </authorList>
    </citation>
    <scope>NUCLEOTIDE SEQUENCE [LARGE SCALE GENOMIC DNA]</scope>
    <source>
        <strain evidence="1 2">CBA3637</strain>
    </source>
</reference>
<dbReference type="EMBL" id="CP047591">
    <property type="protein sequence ID" value="QHI73180.1"/>
    <property type="molecule type" value="Genomic_DNA"/>
</dbReference>
<dbReference type="KEGG" id="amic:Ami3637_13075"/>
<organism evidence="1 2">
    <name type="scientific">Aminipila terrae</name>
    <dbReference type="NCBI Taxonomy" id="2697030"/>
    <lineage>
        <taxon>Bacteria</taxon>
        <taxon>Bacillati</taxon>
        <taxon>Bacillota</taxon>
        <taxon>Clostridia</taxon>
        <taxon>Peptostreptococcales</taxon>
        <taxon>Anaerovoracaceae</taxon>
        <taxon>Aminipila</taxon>
    </lineage>
</organism>
<dbReference type="InterPro" id="IPR027417">
    <property type="entry name" value="P-loop_NTPase"/>
</dbReference>
<name>A0A6P1MEU6_9FIRM</name>
<accession>A0A6P1MEU6</accession>
<dbReference type="Gene3D" id="3.40.50.300">
    <property type="entry name" value="P-loop containing nucleotide triphosphate hydrolases"/>
    <property type="match status" value="1"/>
</dbReference>
<proteinExistence type="predicted"/>
<protein>
    <recommendedName>
        <fullName evidence="3">MinD/ParA family protein</fullName>
    </recommendedName>
</protein>
<evidence type="ECO:0008006" key="3">
    <source>
        <dbReference type="Google" id="ProtNLM"/>
    </source>
</evidence>
<dbReference type="SUPFAM" id="SSF52540">
    <property type="entry name" value="P-loop containing nucleoside triphosphate hydrolases"/>
    <property type="match status" value="1"/>
</dbReference>
<keyword evidence="2" id="KW-1185">Reference proteome</keyword>
<dbReference type="AlphaFoldDB" id="A0A6P1MEU6"/>
<sequence length="259" mass="29946">MNNVFAFHGIDHKSGVTMISQSVAELIASQNSNVNVLFISLNGRKNGEYIQEDVKTIDDFKLQMDSKLIISKDFVRDCKFKNNLYILGGLSNEQDERYYFPDSATYLLESVSESFGLIIADTGSDLDNGLALGAITAASNKYLIMTQMESSLSRYEKMLPWFEKTQIKFNRFIINKFSEEDPYTLKYILERLYLEKERTDKIQEAGDYRQAEQEHRTLMRLKTDNYLEDISTIANHVSEVIGLPPTKLQRKNKLWKNFI</sequence>